<organism evidence="1">
    <name type="scientific">Pricia antarctica</name>
    <dbReference type="NCBI Taxonomy" id="641691"/>
    <lineage>
        <taxon>Bacteria</taxon>
        <taxon>Pseudomonadati</taxon>
        <taxon>Bacteroidota</taxon>
        <taxon>Flavobacteriia</taxon>
        <taxon>Flavobacteriales</taxon>
        <taxon>Flavobacteriaceae</taxon>
        <taxon>Pricia</taxon>
    </lineage>
</organism>
<name>A0A831QSA9_9FLAO</name>
<comment type="caution">
    <text evidence="1">The sequence shown here is derived from an EMBL/GenBank/DDBJ whole genome shotgun (WGS) entry which is preliminary data.</text>
</comment>
<dbReference type="EMBL" id="DRGL01000053">
    <property type="protein sequence ID" value="HEA22199.1"/>
    <property type="molecule type" value="Genomic_DNA"/>
</dbReference>
<dbReference type="Proteomes" id="UP000886191">
    <property type="component" value="Unassembled WGS sequence"/>
</dbReference>
<reference evidence="1" key="1">
    <citation type="journal article" date="2020" name="mSystems">
        <title>Genome- and Community-Level Interaction Insights into Carbon Utilization and Element Cycling Functions of Hydrothermarchaeota in Hydrothermal Sediment.</title>
        <authorList>
            <person name="Zhou Z."/>
            <person name="Liu Y."/>
            <person name="Xu W."/>
            <person name="Pan J."/>
            <person name="Luo Z.H."/>
            <person name="Li M."/>
        </authorList>
    </citation>
    <scope>NUCLEOTIDE SEQUENCE [LARGE SCALE GENOMIC DNA]</scope>
    <source>
        <strain evidence="1">HyVt-345</strain>
    </source>
</reference>
<accession>A0A831QSA9</accession>
<proteinExistence type="predicted"/>
<sequence length="62" mass="7107">MVELFQRTVVLGYDNFIYYTSNPRYGGSGYVELVDLSYLLLNIAVACAFCIERYDNVPDEVN</sequence>
<evidence type="ECO:0000313" key="1">
    <source>
        <dbReference type="EMBL" id="HEA22199.1"/>
    </source>
</evidence>
<protein>
    <submittedName>
        <fullName evidence="1">Uncharacterized protein</fullName>
    </submittedName>
</protein>
<gene>
    <name evidence="1" type="ORF">ENH87_14945</name>
</gene>
<dbReference type="AlphaFoldDB" id="A0A831QSA9"/>